<dbReference type="OrthoDB" id="272462at2759"/>
<evidence type="ECO:0000313" key="2">
    <source>
        <dbReference type="Proteomes" id="UP000031737"/>
    </source>
</evidence>
<proteinExistence type="predicted"/>
<sequence length="391" mass="42391">MQTRNECLALLEGEAAVCMGEAGWELDRSCAAQQEELERTADSAGRHGCFIASAGTAACPVVVVYCAVCDQLAPLATFATATNDAANDVDSSDNNKTGSQQHFEEAKSVEEAETILARLLLACQLLCALQRERAQAGRVPMPQVQPETHIFLATPLLFDDNKEALTEEFESGAVITHSSAILPMATVGGPPEAPQLYLMDQDAVLRSLKDQLPPYCFTDAVVGFMMAWPTEADTDAKVAWVLRQDGGLRVQRRLAYVEDTGEWVIARVFYHPDTAPLGRRGQSTAVDTSDGGIRVRNDCSVSRMLPLTLLQQYTFEPLCMRAGVASCTADAGDTNSLPQTKHKLDEVADAELMGCPYSAEARTIQFFAGMTALAKAMKTVADHIKENQSYE</sequence>
<gene>
    <name evidence="1" type="ORF">TRSC58_06600</name>
</gene>
<protein>
    <submittedName>
        <fullName evidence="1">Uncharacterized protein</fullName>
    </submittedName>
</protein>
<comment type="caution">
    <text evidence="1">The sequence shown here is derived from an EMBL/GenBank/DDBJ whole genome shotgun (WGS) entry which is preliminary data.</text>
</comment>
<dbReference type="EMBL" id="AUPL01006600">
    <property type="protein sequence ID" value="ESL05739.1"/>
    <property type="molecule type" value="Genomic_DNA"/>
</dbReference>
<organism evidence="1 2">
    <name type="scientific">Trypanosoma rangeli SC58</name>
    <dbReference type="NCBI Taxonomy" id="429131"/>
    <lineage>
        <taxon>Eukaryota</taxon>
        <taxon>Discoba</taxon>
        <taxon>Euglenozoa</taxon>
        <taxon>Kinetoplastea</taxon>
        <taxon>Metakinetoplastina</taxon>
        <taxon>Trypanosomatida</taxon>
        <taxon>Trypanosomatidae</taxon>
        <taxon>Trypanosoma</taxon>
        <taxon>Herpetosoma</taxon>
    </lineage>
</organism>
<accession>A0A061IT75</accession>
<evidence type="ECO:0000313" key="1">
    <source>
        <dbReference type="EMBL" id="ESL05739.1"/>
    </source>
</evidence>
<name>A0A061IT75_TRYRA</name>
<dbReference type="AlphaFoldDB" id="A0A061IT75"/>
<dbReference type="Proteomes" id="UP000031737">
    <property type="component" value="Unassembled WGS sequence"/>
</dbReference>
<dbReference type="VEuPathDB" id="TriTrypDB:TRSC58_06600"/>
<keyword evidence="2" id="KW-1185">Reference proteome</keyword>
<reference evidence="1 2" key="1">
    <citation type="submission" date="2013-07" db="EMBL/GenBank/DDBJ databases">
        <authorList>
            <person name="Stoco P.H."/>
            <person name="Wagner G."/>
            <person name="Gerber A."/>
            <person name="Zaha A."/>
            <person name="Thompson C."/>
            <person name="Bartholomeu D.C."/>
            <person name="Luckemeyer D.D."/>
            <person name="Bahia D."/>
            <person name="Loreto E."/>
            <person name="Prestes E.B."/>
            <person name="Lima F.M."/>
            <person name="Rodrigues-Luiz G."/>
            <person name="Vallejo G.A."/>
            <person name="Filho J.F."/>
            <person name="Monteiro K.M."/>
            <person name="Tyler K.M."/>
            <person name="de Almeida L.G."/>
            <person name="Ortiz M.F."/>
            <person name="Siervo M.A."/>
            <person name="de Moraes M.H."/>
            <person name="Cunha O.L."/>
            <person name="Mendonca-Neto R."/>
            <person name="Silva R."/>
            <person name="Teixeira S.M."/>
            <person name="Murta S.M."/>
            <person name="Sincero T.C."/>
            <person name="Mendes T.A."/>
            <person name="Urmenyi T.P."/>
            <person name="Silva V.G."/>
            <person name="da Rocha W.D."/>
            <person name="Andersson B."/>
            <person name="Romanha A.J."/>
            <person name="Steindel M."/>
            <person name="de Vasconcelos A.T."/>
            <person name="Grisard E.C."/>
        </authorList>
    </citation>
    <scope>NUCLEOTIDE SEQUENCE [LARGE SCALE GENOMIC DNA]</scope>
    <source>
        <strain evidence="1 2">SC58</strain>
    </source>
</reference>